<dbReference type="EMBL" id="JAKROA010000012">
    <property type="protein sequence ID" value="KAL5104534.1"/>
    <property type="molecule type" value="Genomic_DNA"/>
</dbReference>
<feature type="region of interest" description="Disordered" evidence="2">
    <location>
        <begin position="22"/>
        <end position="65"/>
    </location>
</feature>
<feature type="compositionally biased region" description="Polar residues" evidence="2">
    <location>
        <begin position="30"/>
        <end position="42"/>
    </location>
</feature>
<feature type="coiled-coil region" evidence="1">
    <location>
        <begin position="255"/>
        <end position="289"/>
    </location>
</feature>
<evidence type="ECO:0000313" key="3">
    <source>
        <dbReference type="EMBL" id="KAL5104534.1"/>
    </source>
</evidence>
<reference evidence="3 4" key="1">
    <citation type="journal article" date="2022" name="Front. Cell. Infect. Microbiol.">
        <title>The Genomes of Two Strains of Taenia crassiceps the Animal Model for the Study of Human Cysticercosis.</title>
        <authorList>
            <person name="Bobes R.J."/>
            <person name="Estrada K."/>
            <person name="Rios-Valencia D.G."/>
            <person name="Calderon-Gallegos A."/>
            <person name="de la Torre P."/>
            <person name="Carrero J.C."/>
            <person name="Sanchez-Flores A."/>
            <person name="Laclette J.P."/>
        </authorList>
    </citation>
    <scope>NUCLEOTIDE SEQUENCE [LARGE SCALE GENOMIC DNA]</scope>
    <source>
        <strain evidence="3">WFUcys</strain>
    </source>
</reference>
<evidence type="ECO:0008006" key="5">
    <source>
        <dbReference type="Google" id="ProtNLM"/>
    </source>
</evidence>
<organism evidence="3 4">
    <name type="scientific">Taenia crassiceps</name>
    <dbReference type="NCBI Taxonomy" id="6207"/>
    <lineage>
        <taxon>Eukaryota</taxon>
        <taxon>Metazoa</taxon>
        <taxon>Spiralia</taxon>
        <taxon>Lophotrochozoa</taxon>
        <taxon>Platyhelminthes</taxon>
        <taxon>Cestoda</taxon>
        <taxon>Eucestoda</taxon>
        <taxon>Cyclophyllidea</taxon>
        <taxon>Taeniidae</taxon>
        <taxon>Taenia</taxon>
    </lineage>
</organism>
<feature type="region of interest" description="Disordered" evidence="2">
    <location>
        <begin position="615"/>
        <end position="642"/>
    </location>
</feature>
<evidence type="ECO:0000313" key="4">
    <source>
        <dbReference type="Proteomes" id="UP001651158"/>
    </source>
</evidence>
<feature type="coiled-coil region" evidence="1">
    <location>
        <begin position="483"/>
        <end position="574"/>
    </location>
</feature>
<evidence type="ECO:0000256" key="2">
    <source>
        <dbReference type="SAM" id="MobiDB-lite"/>
    </source>
</evidence>
<evidence type="ECO:0000256" key="1">
    <source>
        <dbReference type="SAM" id="Coils"/>
    </source>
</evidence>
<protein>
    <recommendedName>
        <fullName evidence="5">Coiled-coil alpha-helical rod protein 1</fullName>
    </recommendedName>
</protein>
<accession>A0ABR4Q4G6</accession>
<keyword evidence="4" id="KW-1185">Reference proteome</keyword>
<dbReference type="Proteomes" id="UP001651158">
    <property type="component" value="Unassembled WGS sequence"/>
</dbReference>
<keyword evidence="1" id="KW-0175">Coiled coil</keyword>
<name>A0ABR4Q4G6_9CEST</name>
<gene>
    <name evidence="3" type="ORF">TcWFU_009233</name>
</gene>
<feature type="compositionally biased region" description="Basic and acidic residues" evidence="2">
    <location>
        <begin position="615"/>
        <end position="629"/>
    </location>
</feature>
<proteinExistence type="predicted"/>
<comment type="caution">
    <text evidence="3">The sequence shown here is derived from an EMBL/GenBank/DDBJ whole genome shotgun (WGS) entry which is preliminary data.</text>
</comment>
<sequence>MLLQLICIMPYQELSGLNSMPKAPEEANILPSSVDPQPTSNLKAVPSTERRPKSTQSLSFPNETKEPIRFNDFGNMPSSSEHLCQFLVSGSESDPKPINNCPHLDWCLILEKELTKVKQELTEAKTLNASVNSELATLRVLVSGVRAAGGGLHNASSQRKCSHDQLYTELKQTMTENGVLKDENRLLRVQLESLEKILQVQEKAAASKHNKSAHHAGDTTESISTYDRLLRAWRHQVMRLLIERAVQEEIYNTANKATQDQLTSQMEQLKSLQAQNQALNRKLVAKSAALKANFKKTENFSQEVQHLNHCLQLSNNSNTCPNECTKSALTRLHADLIAMNEQWNRVFTDDGDTDSSPLMRRLRRLERRIQCVSGRLPMVRVLLSRRRTPEQGVERISCGVQVYSNLRLPPINTVLPNNVEDLKEMVLAAQNELSLALADRDLISKRLIMDAQDSDERMNDLRRKHAHEVTLLKCRLEEVEKSLGEKILEWERAEERVAALEAEHKRLVCETMEEKVKLETELTDAKSDLAKALISARRAERMAMQANNEKEAQISALESEYEEKIAQLKKIQRETIRESLFRPALPPLNRPAYLRPGEAFIHHDLPLQFASNNGEKRSANAHEEAKSTRSEGSVLENLPSDQLESVRETLNKLANLAKQLEQ</sequence>